<dbReference type="AlphaFoldDB" id="E5Y1T2"/>
<feature type="transmembrane region" description="Helical" evidence="1">
    <location>
        <begin position="45"/>
        <end position="63"/>
    </location>
</feature>
<feature type="transmembrane region" description="Helical" evidence="1">
    <location>
        <begin position="395"/>
        <end position="415"/>
    </location>
</feature>
<keyword evidence="1" id="KW-1133">Transmembrane helix</keyword>
<dbReference type="InterPro" id="IPR011853">
    <property type="entry name" value="TRAP_DctM-Dct_fused"/>
</dbReference>
<reference evidence="3 4" key="1">
    <citation type="submission" date="2010-10" db="EMBL/GenBank/DDBJ databases">
        <authorList>
            <consortium name="The Broad Institute Genome Sequencing Platform"/>
            <person name="Ward D."/>
            <person name="Earl A."/>
            <person name="Feldgarden M."/>
            <person name="Young S.K."/>
            <person name="Gargeya S."/>
            <person name="Zeng Q."/>
            <person name="Alvarado L."/>
            <person name="Berlin A."/>
            <person name="Bochicchio J."/>
            <person name="Chapman S.B."/>
            <person name="Chen Z."/>
            <person name="Freedman E."/>
            <person name="Gellesch M."/>
            <person name="Goldberg J."/>
            <person name="Griggs A."/>
            <person name="Gujja S."/>
            <person name="Heilman E."/>
            <person name="Heiman D."/>
            <person name="Howarth C."/>
            <person name="Mehta T."/>
            <person name="Neiman D."/>
            <person name="Pearson M."/>
            <person name="Roberts A."/>
            <person name="Saif S."/>
            <person name="Shea T."/>
            <person name="Shenoy N."/>
            <person name="Sisk P."/>
            <person name="Stolte C."/>
            <person name="Sykes S."/>
            <person name="White J."/>
            <person name="Yandava C."/>
            <person name="Allen-Vercoe E."/>
            <person name="Sibley C."/>
            <person name="Ambrose C.E."/>
            <person name="Strauss J."/>
            <person name="Daigneault M."/>
            <person name="Haas B."/>
            <person name="Nusbaum C."/>
            <person name="Birren B."/>
        </authorList>
    </citation>
    <scope>NUCLEOTIDE SEQUENCE [LARGE SCALE GENOMIC DNA]</scope>
    <source>
        <strain evidence="3 4">3_1_6</strain>
    </source>
</reference>
<dbReference type="InterPro" id="IPR010656">
    <property type="entry name" value="DctM"/>
</dbReference>
<gene>
    <name evidence="3" type="ORF">HMPREF0179_00090</name>
</gene>
<dbReference type="Proteomes" id="UP000006034">
    <property type="component" value="Unassembled WGS sequence"/>
</dbReference>
<dbReference type="OrthoDB" id="9759894at2"/>
<evidence type="ECO:0000313" key="4">
    <source>
        <dbReference type="Proteomes" id="UP000006034"/>
    </source>
</evidence>
<protein>
    <submittedName>
        <fullName evidence="3">TRAP transporter, 4TM/12TM fusion protein</fullName>
    </submittedName>
</protein>
<feature type="transmembrane region" description="Helical" evidence="1">
    <location>
        <begin position="105"/>
        <end position="123"/>
    </location>
</feature>
<dbReference type="NCBIfam" id="TIGR02123">
    <property type="entry name" value="TRAP_fused"/>
    <property type="match status" value="1"/>
</dbReference>
<dbReference type="HOGENOM" id="CLU_007041_3_1_7"/>
<feature type="transmembrane region" description="Helical" evidence="1">
    <location>
        <begin position="605"/>
        <end position="622"/>
    </location>
</feature>
<feature type="transmembrane region" description="Helical" evidence="1">
    <location>
        <begin position="546"/>
        <end position="567"/>
    </location>
</feature>
<evidence type="ECO:0000259" key="2">
    <source>
        <dbReference type="Pfam" id="PF06808"/>
    </source>
</evidence>
<feature type="transmembrane region" description="Helical" evidence="1">
    <location>
        <begin position="202"/>
        <end position="225"/>
    </location>
</feature>
<proteinExistence type="predicted"/>
<name>E5Y1T2_BILW3</name>
<feature type="transmembrane region" description="Helical" evidence="1">
    <location>
        <begin position="422"/>
        <end position="440"/>
    </location>
</feature>
<dbReference type="eggNOG" id="COG4666">
    <property type="taxonomic scope" value="Bacteria"/>
</dbReference>
<sequence length="708" mass="74782">MNGNDAKEQAANTAHVHAVEQAAAQALVEEKESESRFRHYGKGPWAAAISALAVVFSLFQMYASTFSAFDAMTLRSWHIIFLLVLSFLMYPAWKGERRSRTRPTLFDALCIAAGLFSFGYLILNYTEITLRGGYFLPVDYFVASVGVIICFEMARRVVGSLAALAGVFFLYNFAGEWIPGAFGHTGFSWDRVVEHMFWGSQGLLGVGVGVSATYIFLFVLFGAFLKYSGFSDFINDLALTLVGRTAGGPAKVSVVASALMGMINGSALANVATTGAITIPLMKKTGYKPEFAAAVEAVASTGGQFAPPIMGAVGFIMAEFLGVPYTKVMLAAAIPAFLYYLTLLMAVHFEARKLGLKGLSPEHIPAAGKVLRERGHLFIPLIVLLWLMFDGYTPLFAAAASIFATVGATWLPSLIGLLRTKTARTFAFVLLLAVLGGLALSGLLSLGAAILTALCVLASAWCSARYRMTPRVVVQALDEGARGAVGVGAACVIIGIIIGTVSLTGLGLTFGYEVLKYVGEGQLYLGGLFVMIMSTILGMGVPGVAAYVIVAAVAVPVLTGVGVMPMAAHMFCLFYACLSNITPPVAMSSYVAAGIAHSDQTRTSLIAVKLGLTGFILPFFFLNNPLLLYSSANPALATLWAFATACLGVSALAAGLQGWLFGPCNSVMRGLLLVAAFLAIDPGLKTDLAALALCAVAGVWSWKERGKG</sequence>
<keyword evidence="1" id="KW-0812">Transmembrane</keyword>
<dbReference type="RefSeq" id="WP_005024004.1">
    <property type="nucleotide sequence ID" value="NZ_KE150239.1"/>
</dbReference>
<feature type="transmembrane region" description="Helical" evidence="1">
    <location>
        <begin position="135"/>
        <end position="154"/>
    </location>
</feature>
<feature type="domain" description="TRAP C4-dicarboxylate transport system permease DctM subunit" evidence="2">
    <location>
        <begin position="146"/>
        <end position="405"/>
    </location>
</feature>
<keyword evidence="4" id="KW-1185">Reference proteome</keyword>
<feature type="transmembrane region" description="Helical" evidence="1">
    <location>
        <begin position="446"/>
        <end position="464"/>
    </location>
</feature>
<organism evidence="3 4">
    <name type="scientific">Bilophila wadsworthia (strain 3_1_6)</name>
    <dbReference type="NCBI Taxonomy" id="563192"/>
    <lineage>
        <taxon>Bacteria</taxon>
        <taxon>Pseudomonadati</taxon>
        <taxon>Thermodesulfobacteriota</taxon>
        <taxon>Desulfovibrionia</taxon>
        <taxon>Desulfovibrionales</taxon>
        <taxon>Desulfovibrionaceae</taxon>
        <taxon>Bilophila</taxon>
    </lineage>
</organism>
<comment type="caution">
    <text evidence="3">The sequence shown here is derived from an EMBL/GenBank/DDBJ whole genome shotgun (WGS) entry which is preliminary data.</text>
</comment>
<dbReference type="Pfam" id="PF06808">
    <property type="entry name" value="DctM"/>
    <property type="match status" value="2"/>
</dbReference>
<accession>E5Y1T2</accession>
<dbReference type="PANTHER" id="PTHR43849:SF2">
    <property type="entry name" value="BLL3936 PROTEIN"/>
    <property type="match status" value="1"/>
</dbReference>
<feature type="domain" description="TRAP C4-dicarboxylate transport system permease DctM subunit" evidence="2">
    <location>
        <begin position="425"/>
        <end position="635"/>
    </location>
</feature>
<evidence type="ECO:0000256" key="1">
    <source>
        <dbReference type="SAM" id="Phobius"/>
    </source>
</evidence>
<dbReference type="GeneID" id="78087112"/>
<dbReference type="STRING" id="563192.HMPREF0179_00090"/>
<keyword evidence="1" id="KW-0472">Membrane</keyword>
<feature type="transmembrane region" description="Helical" evidence="1">
    <location>
        <begin position="634"/>
        <end position="653"/>
    </location>
</feature>
<evidence type="ECO:0000313" key="3">
    <source>
        <dbReference type="EMBL" id="EFV46050.1"/>
    </source>
</evidence>
<reference evidence="3 4" key="2">
    <citation type="submission" date="2013-04" db="EMBL/GenBank/DDBJ databases">
        <title>The Genome Sequence of Bilophila wadsworthia 3_1_6.</title>
        <authorList>
            <consortium name="The Broad Institute Genomics Platform"/>
            <person name="Earl A."/>
            <person name="Ward D."/>
            <person name="Feldgarden M."/>
            <person name="Gevers D."/>
            <person name="Sibley C."/>
            <person name="Strauss J."/>
            <person name="Allen-Vercoe E."/>
            <person name="Walker B."/>
            <person name="Young S."/>
            <person name="Zeng Q."/>
            <person name="Gargeya S."/>
            <person name="Fitzgerald M."/>
            <person name="Haas B."/>
            <person name="Abouelleil A."/>
            <person name="Allen A.W."/>
            <person name="Alvarado L."/>
            <person name="Arachchi H.M."/>
            <person name="Berlin A.M."/>
            <person name="Chapman S.B."/>
            <person name="Gainer-Dewar J."/>
            <person name="Goldberg J."/>
            <person name="Griggs A."/>
            <person name="Gujja S."/>
            <person name="Hansen M."/>
            <person name="Howarth C."/>
            <person name="Imamovic A."/>
            <person name="Ireland A."/>
            <person name="Larimer J."/>
            <person name="McCowan C."/>
            <person name="Murphy C."/>
            <person name="Pearson M."/>
            <person name="Poon T.W."/>
            <person name="Priest M."/>
            <person name="Roberts A."/>
            <person name="Saif S."/>
            <person name="Shea T."/>
            <person name="Sisk P."/>
            <person name="Sykes S."/>
            <person name="Wortman J."/>
            <person name="Nusbaum C."/>
            <person name="Birren B."/>
        </authorList>
    </citation>
    <scope>NUCLEOTIDE SEQUENCE [LARGE SCALE GENOMIC DNA]</scope>
    <source>
        <strain evidence="3 4">3_1_6</strain>
    </source>
</reference>
<feature type="transmembrane region" description="Helical" evidence="1">
    <location>
        <begin position="522"/>
        <end position="539"/>
    </location>
</feature>
<dbReference type="PANTHER" id="PTHR43849">
    <property type="entry name" value="BLL3936 PROTEIN"/>
    <property type="match status" value="1"/>
</dbReference>
<feature type="transmembrane region" description="Helical" evidence="1">
    <location>
        <begin position="161"/>
        <end position="182"/>
    </location>
</feature>
<feature type="transmembrane region" description="Helical" evidence="1">
    <location>
        <begin position="485"/>
        <end position="510"/>
    </location>
</feature>
<feature type="transmembrane region" description="Helical" evidence="1">
    <location>
        <begin position="291"/>
        <end position="316"/>
    </location>
</feature>
<feature type="transmembrane region" description="Helical" evidence="1">
    <location>
        <begin position="75"/>
        <end position="93"/>
    </location>
</feature>
<feature type="transmembrane region" description="Helical" evidence="1">
    <location>
        <begin position="573"/>
        <end position="593"/>
    </location>
</feature>
<dbReference type="EMBL" id="ADCP02000002">
    <property type="protein sequence ID" value="EFV46050.1"/>
    <property type="molecule type" value="Genomic_DNA"/>
</dbReference>
<feature type="transmembrane region" description="Helical" evidence="1">
    <location>
        <begin position="328"/>
        <end position="349"/>
    </location>
</feature>